<organism evidence="1 2">
    <name type="scientific">Lipomyces orientalis</name>
    <dbReference type="NCBI Taxonomy" id="1233043"/>
    <lineage>
        <taxon>Eukaryota</taxon>
        <taxon>Fungi</taxon>
        <taxon>Dikarya</taxon>
        <taxon>Ascomycota</taxon>
        <taxon>Saccharomycotina</taxon>
        <taxon>Lipomycetes</taxon>
        <taxon>Lipomycetales</taxon>
        <taxon>Lipomycetaceae</taxon>
        <taxon>Lipomyces</taxon>
    </lineage>
</organism>
<dbReference type="EMBL" id="MU970095">
    <property type="protein sequence ID" value="KAK9321578.1"/>
    <property type="molecule type" value="Genomic_DNA"/>
</dbReference>
<keyword evidence="2" id="KW-1185">Reference proteome</keyword>
<accession>A0ACC3TN82</accession>
<evidence type="ECO:0000313" key="1">
    <source>
        <dbReference type="EMBL" id="KAK9321578.1"/>
    </source>
</evidence>
<gene>
    <name evidence="1" type="ORF">V1517DRAFT_326038</name>
</gene>
<protein>
    <submittedName>
        <fullName evidence="1">Transcription factor gsfR2</fullName>
    </submittedName>
</protein>
<evidence type="ECO:0000313" key="2">
    <source>
        <dbReference type="Proteomes" id="UP001489719"/>
    </source>
</evidence>
<comment type="caution">
    <text evidence="1">The sequence shown here is derived from an EMBL/GenBank/DDBJ whole genome shotgun (WGS) entry which is preliminary data.</text>
</comment>
<proteinExistence type="predicted"/>
<reference evidence="2" key="1">
    <citation type="journal article" date="2024" name="Front. Bioeng. Biotechnol.">
        <title>Genome-scale model development and genomic sequencing of the oleaginous clade Lipomyces.</title>
        <authorList>
            <person name="Czajka J.J."/>
            <person name="Han Y."/>
            <person name="Kim J."/>
            <person name="Mondo S.J."/>
            <person name="Hofstad B.A."/>
            <person name="Robles A."/>
            <person name="Haridas S."/>
            <person name="Riley R."/>
            <person name="LaButti K."/>
            <person name="Pangilinan J."/>
            <person name="Andreopoulos W."/>
            <person name="Lipzen A."/>
            <person name="Yan J."/>
            <person name="Wang M."/>
            <person name="Ng V."/>
            <person name="Grigoriev I.V."/>
            <person name="Spatafora J.W."/>
            <person name="Magnuson J.K."/>
            <person name="Baker S.E."/>
            <person name="Pomraning K.R."/>
        </authorList>
    </citation>
    <scope>NUCLEOTIDE SEQUENCE [LARGE SCALE GENOMIC DNA]</scope>
    <source>
        <strain evidence="2">CBS 10300</strain>
    </source>
</reference>
<sequence length="363" mass="41155">MSSNATSLRRSCQACAKVKRRCDLSFPKCSRCSTKGLTCEYINIPLTAGAKTGTTHCRDKKRNAGHEWHMQGNTFGHPQNTRSTRESACPRLHIRYPLQVEIIKTRDRAIIRYLVNGMRCFPVMLARDTKTPFFHPHLYGSFLPAPVRDIHAVCDLYVAHDRQHMSGSFFLNLRLKITDLLIQAKHSKSFEGLLACVQALILAQCIWLFDGDEDERLAVPANDMLVEFAQRLWQQAPVQLPNCLSPWRAWLLAESVRRTVIISHVLQGTYSLARRKYSIRTPFVDALPFDVRTSLWEAQSEEAWEEAAFNAQLPLVSLHEYTDILEIRPVLEGSLFEGLILAACKGKETSSSNSPIIAQAYGR</sequence>
<name>A0ACC3TN82_9ASCO</name>
<dbReference type="Proteomes" id="UP001489719">
    <property type="component" value="Unassembled WGS sequence"/>
</dbReference>